<name>A0A5N0TFR7_9GAMM</name>
<reference evidence="2 3" key="1">
    <citation type="submission" date="2019-09" db="EMBL/GenBank/DDBJ databases">
        <title>Wenzhouxiangella sp. Genome sequencing and assembly.</title>
        <authorList>
            <person name="Zhang R."/>
        </authorList>
    </citation>
    <scope>NUCLEOTIDE SEQUENCE [LARGE SCALE GENOMIC DNA]</scope>
    <source>
        <strain evidence="2 3">W260</strain>
    </source>
</reference>
<feature type="chain" id="PRO_5024429159" description="Secreted protein" evidence="1">
    <location>
        <begin position="27"/>
        <end position="178"/>
    </location>
</feature>
<proteinExistence type="predicted"/>
<evidence type="ECO:0000313" key="2">
    <source>
        <dbReference type="EMBL" id="KAA9132716.1"/>
    </source>
</evidence>
<dbReference type="Proteomes" id="UP000325372">
    <property type="component" value="Unassembled WGS sequence"/>
</dbReference>
<evidence type="ECO:0000313" key="3">
    <source>
        <dbReference type="Proteomes" id="UP000325372"/>
    </source>
</evidence>
<organism evidence="2 3">
    <name type="scientific">Marinihelvus fidelis</name>
    <dbReference type="NCBI Taxonomy" id="2613842"/>
    <lineage>
        <taxon>Bacteria</taxon>
        <taxon>Pseudomonadati</taxon>
        <taxon>Pseudomonadota</taxon>
        <taxon>Gammaproteobacteria</taxon>
        <taxon>Chromatiales</taxon>
        <taxon>Wenzhouxiangellaceae</taxon>
        <taxon>Marinihelvus</taxon>
    </lineage>
</organism>
<keyword evidence="3" id="KW-1185">Reference proteome</keyword>
<comment type="caution">
    <text evidence="2">The sequence shown here is derived from an EMBL/GenBank/DDBJ whole genome shotgun (WGS) entry which is preliminary data.</text>
</comment>
<gene>
    <name evidence="2" type="ORF">F3N42_05750</name>
</gene>
<sequence length="178" mass="19438">MRLSRHLFVATATAAMAAVPAVPAMAGTTPEMDGLLGMSTQDGEAELGRRGFNFVHNRPFIDGTLSNWWNSATQVCLALVARNDIFDAIRKAPPQACESMAGQGNARDFHELVGESASSADLALDREGFRAVDRHEGISLTSTWWYAPRTAECVKVDVAEDRVERVSKTPRYPACRVQ</sequence>
<protein>
    <recommendedName>
        <fullName evidence="4">Secreted protein</fullName>
    </recommendedName>
</protein>
<evidence type="ECO:0008006" key="4">
    <source>
        <dbReference type="Google" id="ProtNLM"/>
    </source>
</evidence>
<evidence type="ECO:0000256" key="1">
    <source>
        <dbReference type="SAM" id="SignalP"/>
    </source>
</evidence>
<keyword evidence="1" id="KW-0732">Signal</keyword>
<dbReference type="EMBL" id="VYXP01000003">
    <property type="protein sequence ID" value="KAA9132716.1"/>
    <property type="molecule type" value="Genomic_DNA"/>
</dbReference>
<accession>A0A5N0TFR7</accession>
<dbReference type="RefSeq" id="WP_150863438.1">
    <property type="nucleotide sequence ID" value="NZ_VYXP01000003.1"/>
</dbReference>
<feature type="signal peptide" evidence="1">
    <location>
        <begin position="1"/>
        <end position="26"/>
    </location>
</feature>
<dbReference type="AlphaFoldDB" id="A0A5N0TFR7"/>